<keyword evidence="5" id="KW-0472">Membrane</keyword>
<keyword evidence="1 3" id="KW-0547">Nucleotide-binding</keyword>
<dbReference type="EMBL" id="JASAOF010000007">
    <property type="protein sequence ID" value="MDI2029841.1"/>
    <property type="molecule type" value="Genomic_DNA"/>
</dbReference>
<comment type="caution">
    <text evidence="7">The sequence shown here is derived from an EMBL/GenBank/DDBJ whole genome shotgun (WGS) entry which is preliminary data.</text>
</comment>
<dbReference type="RefSeq" id="WP_281456145.1">
    <property type="nucleotide sequence ID" value="NZ_JASAOF010000007.1"/>
</dbReference>
<reference evidence="7 8" key="1">
    <citation type="submission" date="2023-04" db="EMBL/GenBank/DDBJ databases">
        <title>Draft genome sequence of Saccharopolyspora sp. TS4A08 isolated from sweet potato rhizospheric soil.</title>
        <authorList>
            <person name="Suksaard P."/>
            <person name="Duangmal K."/>
        </authorList>
    </citation>
    <scope>NUCLEOTIDE SEQUENCE [LARGE SCALE GENOMIC DNA]</scope>
    <source>
        <strain evidence="7 8">TS4A08</strain>
    </source>
</reference>
<keyword evidence="8" id="KW-1185">Reference proteome</keyword>
<dbReference type="PROSITE" id="PS50901">
    <property type="entry name" value="FTSK"/>
    <property type="match status" value="1"/>
</dbReference>
<keyword evidence="5" id="KW-0812">Transmembrane</keyword>
<protein>
    <recommendedName>
        <fullName evidence="6">FtsK domain-containing protein</fullName>
    </recommendedName>
</protein>
<feature type="transmembrane region" description="Helical" evidence="5">
    <location>
        <begin position="92"/>
        <end position="111"/>
    </location>
</feature>
<evidence type="ECO:0000313" key="7">
    <source>
        <dbReference type="EMBL" id="MDI2029841.1"/>
    </source>
</evidence>
<dbReference type="SUPFAM" id="SSF52540">
    <property type="entry name" value="P-loop containing nucleoside triphosphate hydrolases"/>
    <property type="match status" value="1"/>
</dbReference>
<feature type="binding site" evidence="3">
    <location>
        <begin position="279"/>
        <end position="286"/>
    </location>
    <ligand>
        <name>ATP</name>
        <dbReference type="ChEBI" id="CHEBI:30616"/>
    </ligand>
</feature>
<dbReference type="InterPro" id="IPR050206">
    <property type="entry name" value="FtsK/SpoIIIE/SftA"/>
</dbReference>
<gene>
    <name evidence="7" type="ORF">QFW96_14515</name>
</gene>
<feature type="compositionally biased region" description="Acidic residues" evidence="4">
    <location>
        <begin position="578"/>
        <end position="593"/>
    </location>
</feature>
<evidence type="ECO:0000256" key="4">
    <source>
        <dbReference type="SAM" id="MobiDB-lite"/>
    </source>
</evidence>
<dbReference type="PANTHER" id="PTHR22683">
    <property type="entry name" value="SPORULATION PROTEIN RELATED"/>
    <property type="match status" value="1"/>
</dbReference>
<dbReference type="Proteomes" id="UP001237595">
    <property type="component" value="Unassembled WGS sequence"/>
</dbReference>
<feature type="region of interest" description="Disordered" evidence="4">
    <location>
        <begin position="558"/>
        <end position="594"/>
    </location>
</feature>
<proteinExistence type="predicted"/>
<evidence type="ECO:0000256" key="2">
    <source>
        <dbReference type="ARBA" id="ARBA00022840"/>
    </source>
</evidence>
<accession>A0ABT6PPB4</accession>
<sequence>MASKRNGDGDLAVAGAEYYTPKKHWASRLAPYASEWAGYAASWPVAAGAHVWMTSTPGALPWASAGLTLLGTGVTALTWYCSRARAAIVRRFATATSGITAAWVTAGTIQGPWETPLLQLWAFGGATVALSWSIFKALKRGGDSEGGDNLWEKVKLAGVKTGELSVAPNKVQGPLQLPAGEIETADVQKKADLIASYLGLRKGAVRIAENPDDASQAEMTVVPNDVLRHPADWTGPSHPGGSIADPLVIGVYEDTEVIKLWLPGDPATARNATHVQINGMSGSGKSQGFKLTAAEILTRRDANLLVLDPSKGDQTVSFLEGSKAYLVTDHGKCKKLLRKLPEAITERASQLGQWGYDQWVPEAYTEHGMAYLVVWVEEATKLLQSVEKFDVIAQEARSAGISLVLSQQRSTFRQMSTDVRAQLGASMCFGVKDPEDAGFSLSDQTLDAGASPWRWKNRMPGCLYLEAPGIEETRFATPGRTLRSTDQALTADIAAHADQSPELWGPTAATLGLARSTQDATDRSEPKEADVVPMRGPKEAQPSASDLLDNFEDSLQQQDFEDDPHDPESGLMPLPEPTEPDLEDLDPDEELPDLPEGAATIALPQPKPSLAEARANIAAWIGRQTHVFGPKDVPSELHGRDRSWVSRELSRLADEGAIARADDPGTYRAHPAAGYAA</sequence>
<evidence type="ECO:0000256" key="1">
    <source>
        <dbReference type="ARBA" id="ARBA00022741"/>
    </source>
</evidence>
<evidence type="ECO:0000256" key="3">
    <source>
        <dbReference type="PROSITE-ProRule" id="PRU00289"/>
    </source>
</evidence>
<feature type="domain" description="FtsK" evidence="6">
    <location>
        <begin position="255"/>
        <end position="438"/>
    </location>
</feature>
<evidence type="ECO:0000259" key="6">
    <source>
        <dbReference type="PROSITE" id="PS50901"/>
    </source>
</evidence>
<evidence type="ECO:0000313" key="8">
    <source>
        <dbReference type="Proteomes" id="UP001237595"/>
    </source>
</evidence>
<dbReference type="InterPro" id="IPR002543">
    <property type="entry name" value="FtsK_dom"/>
</dbReference>
<dbReference type="PANTHER" id="PTHR22683:SF41">
    <property type="entry name" value="DNA TRANSLOCASE FTSK"/>
    <property type="match status" value="1"/>
</dbReference>
<dbReference type="Gene3D" id="3.40.50.300">
    <property type="entry name" value="P-loop containing nucleotide triphosphate hydrolases"/>
    <property type="match status" value="1"/>
</dbReference>
<evidence type="ECO:0000256" key="5">
    <source>
        <dbReference type="SAM" id="Phobius"/>
    </source>
</evidence>
<dbReference type="CDD" id="cd01127">
    <property type="entry name" value="TrwB_TraG_TraD_VirD4"/>
    <property type="match status" value="1"/>
</dbReference>
<feature type="compositionally biased region" description="Basic and acidic residues" evidence="4">
    <location>
        <begin position="520"/>
        <end position="530"/>
    </location>
</feature>
<organism evidence="7 8">
    <name type="scientific">Saccharopolyspora ipomoeae</name>
    <dbReference type="NCBI Taxonomy" id="3042027"/>
    <lineage>
        <taxon>Bacteria</taxon>
        <taxon>Bacillati</taxon>
        <taxon>Actinomycetota</taxon>
        <taxon>Actinomycetes</taxon>
        <taxon>Pseudonocardiales</taxon>
        <taxon>Pseudonocardiaceae</taxon>
        <taxon>Saccharopolyspora</taxon>
    </lineage>
</organism>
<keyword evidence="2 3" id="KW-0067">ATP-binding</keyword>
<feature type="transmembrane region" description="Helical" evidence="5">
    <location>
        <begin position="59"/>
        <end position="80"/>
    </location>
</feature>
<name>A0ABT6PPB4_9PSEU</name>
<dbReference type="InterPro" id="IPR027417">
    <property type="entry name" value="P-loop_NTPase"/>
</dbReference>
<keyword evidence="5" id="KW-1133">Transmembrane helix</keyword>
<feature type="region of interest" description="Disordered" evidence="4">
    <location>
        <begin position="514"/>
        <end position="545"/>
    </location>
</feature>